<dbReference type="PANTHER" id="PTHR14796:SF3">
    <property type="entry name" value="NEURENSIN 1-LIKE-RELATED"/>
    <property type="match status" value="1"/>
</dbReference>
<evidence type="ECO:0000256" key="1">
    <source>
        <dbReference type="SAM" id="Phobius"/>
    </source>
</evidence>
<dbReference type="Proteomes" id="UP000694580">
    <property type="component" value="Chromosome 5"/>
</dbReference>
<dbReference type="PANTHER" id="PTHR14796">
    <property type="entry name" value="NEURENSIN 1-RELATED"/>
    <property type="match status" value="1"/>
</dbReference>
<keyword evidence="1" id="KW-0472">Membrane</keyword>
<dbReference type="GO" id="GO:0043025">
    <property type="term" value="C:neuronal cell body"/>
    <property type="evidence" value="ECO:0007669"/>
    <property type="project" value="TreeGrafter"/>
</dbReference>
<sequence length="199" mass="22127">MSSCSEFCGSEFAEHNPGAVSSSYQRYGVRSYLHQFYEECTGSFWELDEEFHMKKSPSWWTSVLWKVCLAFGGLLMLAGLVILFVGYGTPPQIETFGEDELLFVDGRAVHFNRALDAYKLAGAVLFCVGGSGIAVGLLLGAFTQGHYLKEERHLQQRFKERLAELQSFIQPVTQTPTPGEGRVPVTLSKVQNVQPCSDS</sequence>
<reference evidence="2" key="3">
    <citation type="submission" date="2025-09" db="UniProtKB">
        <authorList>
            <consortium name="Ensembl"/>
        </authorList>
    </citation>
    <scope>IDENTIFICATION</scope>
</reference>
<keyword evidence="1" id="KW-1133">Transmembrane helix</keyword>
<proteinExistence type="predicted"/>
<keyword evidence="3" id="KW-1185">Reference proteome</keyword>
<feature type="transmembrane region" description="Helical" evidence="1">
    <location>
        <begin position="120"/>
        <end position="142"/>
    </location>
</feature>
<dbReference type="GO" id="GO:0043005">
    <property type="term" value="C:neuron projection"/>
    <property type="evidence" value="ECO:0007669"/>
    <property type="project" value="TreeGrafter"/>
</dbReference>
<evidence type="ECO:0000313" key="2">
    <source>
        <dbReference type="Ensembl" id="ENSDCDP00010060158.1"/>
    </source>
</evidence>
<dbReference type="GeneTree" id="ENSGT00530000063877"/>
<keyword evidence="1" id="KW-0812">Transmembrane</keyword>
<dbReference type="Pfam" id="PF14927">
    <property type="entry name" value="Neurensin"/>
    <property type="match status" value="1"/>
</dbReference>
<organism evidence="2 3">
    <name type="scientific">Denticeps clupeoides</name>
    <name type="common">denticle herring</name>
    <dbReference type="NCBI Taxonomy" id="299321"/>
    <lineage>
        <taxon>Eukaryota</taxon>
        <taxon>Metazoa</taxon>
        <taxon>Chordata</taxon>
        <taxon>Craniata</taxon>
        <taxon>Vertebrata</taxon>
        <taxon>Euteleostomi</taxon>
        <taxon>Actinopterygii</taxon>
        <taxon>Neopterygii</taxon>
        <taxon>Teleostei</taxon>
        <taxon>Clupei</taxon>
        <taxon>Clupeiformes</taxon>
        <taxon>Denticipitoidei</taxon>
        <taxon>Denticipitidae</taxon>
        <taxon>Denticeps</taxon>
    </lineage>
</organism>
<dbReference type="GO" id="GO:0030133">
    <property type="term" value="C:transport vesicle"/>
    <property type="evidence" value="ECO:0007669"/>
    <property type="project" value="InterPro"/>
</dbReference>
<name>A0AAY4ES05_9TELE</name>
<dbReference type="InterPro" id="IPR024883">
    <property type="entry name" value="Neurensin"/>
</dbReference>
<dbReference type="Ensembl" id="ENSDCDT00010070893.1">
    <property type="protein sequence ID" value="ENSDCDP00010060158.1"/>
    <property type="gene ID" value="ENSDCDG00010033488.1"/>
</dbReference>
<dbReference type="RefSeq" id="XP_028837871.1">
    <property type="nucleotide sequence ID" value="XM_028982038.1"/>
</dbReference>
<feature type="transmembrane region" description="Helical" evidence="1">
    <location>
        <begin position="63"/>
        <end position="87"/>
    </location>
</feature>
<dbReference type="GeneID" id="114791303"/>
<reference evidence="2" key="2">
    <citation type="submission" date="2025-08" db="UniProtKB">
        <authorList>
            <consortium name="Ensembl"/>
        </authorList>
    </citation>
    <scope>IDENTIFICATION</scope>
</reference>
<reference evidence="2 3" key="1">
    <citation type="submission" date="2020-06" db="EMBL/GenBank/DDBJ databases">
        <authorList>
            <consortium name="Wellcome Sanger Institute Data Sharing"/>
        </authorList>
    </citation>
    <scope>NUCLEOTIDE SEQUENCE [LARGE SCALE GENOMIC DNA]</scope>
</reference>
<dbReference type="AlphaFoldDB" id="A0AAY4ES05"/>
<dbReference type="GO" id="GO:0007399">
    <property type="term" value="P:nervous system development"/>
    <property type="evidence" value="ECO:0007669"/>
    <property type="project" value="TreeGrafter"/>
</dbReference>
<accession>A0AAY4ES05</accession>
<gene>
    <name evidence="2" type="primary">NRSN1</name>
</gene>
<evidence type="ECO:0008006" key="4">
    <source>
        <dbReference type="Google" id="ProtNLM"/>
    </source>
</evidence>
<protein>
    <recommendedName>
        <fullName evidence="4">Neurensin 1</fullName>
    </recommendedName>
</protein>
<evidence type="ECO:0000313" key="3">
    <source>
        <dbReference type="Proteomes" id="UP000694580"/>
    </source>
</evidence>